<reference evidence="2" key="1">
    <citation type="journal article" date="2022" name="Mol. Ecol. Resour.">
        <title>The genomes of chicory, endive, great burdock and yacon provide insights into Asteraceae palaeo-polyploidization history and plant inulin production.</title>
        <authorList>
            <person name="Fan W."/>
            <person name="Wang S."/>
            <person name="Wang H."/>
            <person name="Wang A."/>
            <person name="Jiang F."/>
            <person name="Liu H."/>
            <person name="Zhao H."/>
            <person name="Xu D."/>
            <person name="Zhang Y."/>
        </authorList>
    </citation>
    <scope>NUCLEOTIDE SEQUENCE [LARGE SCALE GENOMIC DNA]</scope>
    <source>
        <strain evidence="2">cv. Yunnan</strain>
    </source>
</reference>
<protein>
    <submittedName>
        <fullName evidence="1">Uncharacterized protein</fullName>
    </submittedName>
</protein>
<keyword evidence="2" id="KW-1185">Reference proteome</keyword>
<dbReference type="EMBL" id="CM042026">
    <property type="protein sequence ID" value="KAI3805300.1"/>
    <property type="molecule type" value="Genomic_DNA"/>
</dbReference>
<organism evidence="1 2">
    <name type="scientific">Smallanthus sonchifolius</name>
    <dbReference type="NCBI Taxonomy" id="185202"/>
    <lineage>
        <taxon>Eukaryota</taxon>
        <taxon>Viridiplantae</taxon>
        <taxon>Streptophyta</taxon>
        <taxon>Embryophyta</taxon>
        <taxon>Tracheophyta</taxon>
        <taxon>Spermatophyta</taxon>
        <taxon>Magnoliopsida</taxon>
        <taxon>eudicotyledons</taxon>
        <taxon>Gunneridae</taxon>
        <taxon>Pentapetalae</taxon>
        <taxon>asterids</taxon>
        <taxon>campanulids</taxon>
        <taxon>Asterales</taxon>
        <taxon>Asteraceae</taxon>
        <taxon>Asteroideae</taxon>
        <taxon>Heliantheae alliance</taxon>
        <taxon>Millerieae</taxon>
        <taxon>Smallanthus</taxon>
    </lineage>
</organism>
<evidence type="ECO:0000313" key="1">
    <source>
        <dbReference type="EMBL" id="KAI3805300.1"/>
    </source>
</evidence>
<dbReference type="Proteomes" id="UP001056120">
    <property type="component" value="Linkage Group LG09"/>
</dbReference>
<accession>A0ACB9ICR8</accession>
<comment type="caution">
    <text evidence="1">The sequence shown here is derived from an EMBL/GenBank/DDBJ whole genome shotgun (WGS) entry which is preliminary data.</text>
</comment>
<evidence type="ECO:0000313" key="2">
    <source>
        <dbReference type="Proteomes" id="UP001056120"/>
    </source>
</evidence>
<name>A0ACB9ICR8_9ASTR</name>
<sequence length="301" mass="32636">MNHSRSTFSGTETQLFPTLMNFSNVKSGAESRSSGSSSSNNDDGHDAYGDNVDDNDVVFETEDLNTKQDTPPVSPNHNRIPTPIHRSPPHSHDEVIPSWAITLQSKNESLHKAVVVQTSLVSSLSTTVQSQDKEVLKLKKENKRLKLAKSSSKPKKFKRLTGGEGSDDEEIFGGDDVGPNSQFSNKVEANTVDAGPSSPFGDNIVSPPGSLITNVDKGQQIATEAEPQDELEAIAQADAETAKAAADSLSSILSQQLEKNTESIRERLNAPRTFARVYLRRKLPKDVLAETPLVILSKDST</sequence>
<proteinExistence type="predicted"/>
<reference evidence="1 2" key="2">
    <citation type="journal article" date="2022" name="Mol. Ecol. Resour.">
        <title>The genomes of chicory, endive, great burdock and yacon provide insights into Asteraceae paleo-polyploidization history and plant inulin production.</title>
        <authorList>
            <person name="Fan W."/>
            <person name="Wang S."/>
            <person name="Wang H."/>
            <person name="Wang A."/>
            <person name="Jiang F."/>
            <person name="Liu H."/>
            <person name="Zhao H."/>
            <person name="Xu D."/>
            <person name="Zhang Y."/>
        </authorList>
    </citation>
    <scope>NUCLEOTIDE SEQUENCE [LARGE SCALE GENOMIC DNA]</scope>
    <source>
        <strain evidence="2">cv. Yunnan</strain>
        <tissue evidence="1">Leaves</tissue>
    </source>
</reference>
<gene>
    <name evidence="1" type="ORF">L1987_27540</name>
</gene>